<dbReference type="PANTHER" id="PTHR45138:SF9">
    <property type="entry name" value="DIGUANYLATE CYCLASE DGCM-RELATED"/>
    <property type="match status" value="1"/>
</dbReference>
<dbReference type="CDD" id="cd01949">
    <property type="entry name" value="GGDEF"/>
    <property type="match status" value="1"/>
</dbReference>
<dbReference type="NCBIfam" id="TIGR00254">
    <property type="entry name" value="GGDEF"/>
    <property type="match status" value="1"/>
</dbReference>
<dbReference type="InterPro" id="IPR000160">
    <property type="entry name" value="GGDEF_dom"/>
</dbReference>
<dbReference type="Pfam" id="PF00990">
    <property type="entry name" value="GGDEF"/>
    <property type="match status" value="1"/>
</dbReference>
<feature type="domain" description="GGDEF" evidence="5">
    <location>
        <begin position="176"/>
        <end position="311"/>
    </location>
</feature>
<dbReference type="Proteomes" id="UP001500359">
    <property type="component" value="Unassembled WGS sequence"/>
</dbReference>
<dbReference type="PANTHER" id="PTHR45138">
    <property type="entry name" value="REGULATORY COMPONENTS OF SENSORY TRANSDUCTION SYSTEM"/>
    <property type="match status" value="1"/>
</dbReference>
<evidence type="ECO:0000256" key="1">
    <source>
        <dbReference type="ARBA" id="ARBA00012528"/>
    </source>
</evidence>
<keyword evidence="3" id="KW-0597">Phosphoprotein</keyword>
<sequence length="312" mass="35419">MQPTISESLNQKPLSEARILVVDDDAINQEMYRSMLADKYKVFYCENGQEAVEFCARHRPDLVIMDVEMPEMDGWTASKKIREIPELNEIPILFSTAVDSTNAELNCWESGGSDFMQKPLNRVTLVNRVRTHLTLKMHSDLLKKLAFLDGLTQQYNRRYFEECIPKEFALAMRNKTALSLLMIDIDFFKAYNDRYGHLKGDDCLRLVAKVIGKCMSRPTDIVARYGGEEFVCVLPQTDNKGAADMSYTIREAVLDLNILHEDSEFGQITVSIGMASISGYESGYFELLSKADAQLYQAKDSGRNCISGLRLK</sequence>
<accession>A0ABP3WR50</accession>
<dbReference type="SMART" id="SM00267">
    <property type="entry name" value="GGDEF"/>
    <property type="match status" value="1"/>
</dbReference>
<dbReference type="InterPro" id="IPR050469">
    <property type="entry name" value="Diguanylate_Cyclase"/>
</dbReference>
<gene>
    <name evidence="6" type="ORF">GCM10009114_14840</name>
</gene>
<evidence type="ECO:0000313" key="7">
    <source>
        <dbReference type="Proteomes" id="UP001500359"/>
    </source>
</evidence>
<evidence type="ECO:0000313" key="6">
    <source>
        <dbReference type="EMBL" id="GAA0855609.1"/>
    </source>
</evidence>
<dbReference type="EMBL" id="BAAAFD010000003">
    <property type="protein sequence ID" value="GAA0855609.1"/>
    <property type="molecule type" value="Genomic_DNA"/>
</dbReference>
<dbReference type="Pfam" id="PF00072">
    <property type="entry name" value="Response_reg"/>
    <property type="match status" value="1"/>
</dbReference>
<dbReference type="CDD" id="cd00156">
    <property type="entry name" value="REC"/>
    <property type="match status" value="1"/>
</dbReference>
<dbReference type="RefSeq" id="WP_343858243.1">
    <property type="nucleotide sequence ID" value="NZ_BAAAFD010000003.1"/>
</dbReference>
<dbReference type="PROSITE" id="PS50887">
    <property type="entry name" value="GGDEF"/>
    <property type="match status" value="1"/>
</dbReference>
<dbReference type="InterPro" id="IPR029787">
    <property type="entry name" value="Nucleotide_cyclase"/>
</dbReference>
<dbReference type="EC" id="2.7.7.65" evidence="1"/>
<reference evidence="7" key="1">
    <citation type="journal article" date="2019" name="Int. J. Syst. Evol. Microbiol.">
        <title>The Global Catalogue of Microorganisms (GCM) 10K type strain sequencing project: providing services to taxonomists for standard genome sequencing and annotation.</title>
        <authorList>
            <consortium name="The Broad Institute Genomics Platform"/>
            <consortium name="The Broad Institute Genome Sequencing Center for Infectious Disease"/>
            <person name="Wu L."/>
            <person name="Ma J."/>
        </authorList>
    </citation>
    <scope>NUCLEOTIDE SEQUENCE [LARGE SCALE GENOMIC DNA]</scope>
    <source>
        <strain evidence="7">JCM 15896</strain>
    </source>
</reference>
<proteinExistence type="predicted"/>
<comment type="catalytic activity">
    <reaction evidence="2">
        <text>2 GTP = 3',3'-c-di-GMP + 2 diphosphate</text>
        <dbReference type="Rhea" id="RHEA:24898"/>
        <dbReference type="ChEBI" id="CHEBI:33019"/>
        <dbReference type="ChEBI" id="CHEBI:37565"/>
        <dbReference type="ChEBI" id="CHEBI:58805"/>
        <dbReference type="EC" id="2.7.7.65"/>
    </reaction>
</comment>
<evidence type="ECO:0000256" key="2">
    <source>
        <dbReference type="ARBA" id="ARBA00034247"/>
    </source>
</evidence>
<comment type="caution">
    <text evidence="6">The sequence shown here is derived from an EMBL/GenBank/DDBJ whole genome shotgun (WGS) entry which is preliminary data.</text>
</comment>
<feature type="modified residue" description="4-aspartylphosphate" evidence="3">
    <location>
        <position position="66"/>
    </location>
</feature>
<dbReference type="InterPro" id="IPR043128">
    <property type="entry name" value="Rev_trsase/Diguanyl_cyclase"/>
</dbReference>
<name>A0ABP3WR50_9ALTE</name>
<dbReference type="Gene3D" id="3.30.70.270">
    <property type="match status" value="1"/>
</dbReference>
<keyword evidence="7" id="KW-1185">Reference proteome</keyword>
<dbReference type="SMART" id="SM00448">
    <property type="entry name" value="REC"/>
    <property type="match status" value="1"/>
</dbReference>
<feature type="domain" description="Response regulatory" evidence="4">
    <location>
        <begin position="18"/>
        <end position="133"/>
    </location>
</feature>
<dbReference type="SUPFAM" id="SSF55073">
    <property type="entry name" value="Nucleotide cyclase"/>
    <property type="match status" value="1"/>
</dbReference>
<evidence type="ECO:0000259" key="5">
    <source>
        <dbReference type="PROSITE" id="PS50887"/>
    </source>
</evidence>
<protein>
    <recommendedName>
        <fullName evidence="1">diguanylate cyclase</fullName>
        <ecNumber evidence="1">2.7.7.65</ecNumber>
    </recommendedName>
</protein>
<evidence type="ECO:0000259" key="4">
    <source>
        <dbReference type="PROSITE" id="PS50110"/>
    </source>
</evidence>
<dbReference type="InterPro" id="IPR001789">
    <property type="entry name" value="Sig_transdc_resp-reg_receiver"/>
</dbReference>
<dbReference type="InterPro" id="IPR011006">
    <property type="entry name" value="CheY-like_superfamily"/>
</dbReference>
<dbReference type="SUPFAM" id="SSF52172">
    <property type="entry name" value="CheY-like"/>
    <property type="match status" value="1"/>
</dbReference>
<dbReference type="PROSITE" id="PS50110">
    <property type="entry name" value="RESPONSE_REGULATORY"/>
    <property type="match status" value="1"/>
</dbReference>
<evidence type="ECO:0000256" key="3">
    <source>
        <dbReference type="PROSITE-ProRule" id="PRU00169"/>
    </source>
</evidence>
<dbReference type="Gene3D" id="3.40.50.2300">
    <property type="match status" value="1"/>
</dbReference>
<organism evidence="6 7">
    <name type="scientific">Aliiglaciecola litoralis</name>
    <dbReference type="NCBI Taxonomy" id="582857"/>
    <lineage>
        <taxon>Bacteria</taxon>
        <taxon>Pseudomonadati</taxon>
        <taxon>Pseudomonadota</taxon>
        <taxon>Gammaproteobacteria</taxon>
        <taxon>Alteromonadales</taxon>
        <taxon>Alteromonadaceae</taxon>
        <taxon>Aliiglaciecola</taxon>
    </lineage>
</organism>